<evidence type="ECO:0000256" key="10">
    <source>
        <dbReference type="ARBA" id="ARBA00022723"/>
    </source>
</evidence>
<comment type="similarity">
    <text evidence="6">Belongs to the HDDC2 family.</text>
</comment>
<dbReference type="Proteomes" id="UP000261620">
    <property type="component" value="Unplaced"/>
</dbReference>
<evidence type="ECO:0000259" key="14">
    <source>
        <dbReference type="SMART" id="SM00471"/>
    </source>
</evidence>
<evidence type="ECO:0000256" key="5">
    <source>
        <dbReference type="ARBA" id="ARBA00004074"/>
    </source>
</evidence>
<feature type="domain" description="HD/PDEase" evidence="14">
    <location>
        <begin position="29"/>
        <end position="131"/>
    </location>
</feature>
<dbReference type="SUPFAM" id="SSF109604">
    <property type="entry name" value="HD-domain/PDEase-like"/>
    <property type="match status" value="1"/>
</dbReference>
<dbReference type="SMART" id="SM00471">
    <property type="entry name" value="HDc"/>
    <property type="match status" value="1"/>
</dbReference>
<evidence type="ECO:0000313" key="16">
    <source>
        <dbReference type="Proteomes" id="UP000261620"/>
    </source>
</evidence>
<dbReference type="InterPro" id="IPR006674">
    <property type="entry name" value="HD_domain"/>
</dbReference>
<evidence type="ECO:0000256" key="9">
    <source>
        <dbReference type="ARBA" id="ARBA00015933"/>
    </source>
</evidence>
<accession>A0A3Q3WX50</accession>
<evidence type="ECO:0000256" key="11">
    <source>
        <dbReference type="ARBA" id="ARBA00022801"/>
    </source>
</evidence>
<dbReference type="Gene3D" id="1.10.3210.10">
    <property type="entry name" value="Hypothetical protein af1432"/>
    <property type="match status" value="1"/>
</dbReference>
<dbReference type="EC" id="3.1.3.89" evidence="8"/>
<reference evidence="15" key="1">
    <citation type="submission" date="2025-08" db="UniProtKB">
        <authorList>
            <consortium name="Ensembl"/>
        </authorList>
    </citation>
    <scope>IDENTIFICATION</scope>
</reference>
<protein>
    <recommendedName>
        <fullName evidence="9">5'-deoxynucleotidase HDDC2</fullName>
        <ecNumber evidence="8">3.1.3.89</ecNumber>
    </recommendedName>
    <alternativeName>
        <fullName evidence="13">HD domain-containing protein 2</fullName>
    </alternativeName>
</protein>
<comment type="subunit">
    <text evidence="7">Homodimer.</text>
</comment>
<dbReference type="Pfam" id="PF13023">
    <property type="entry name" value="HD_3"/>
    <property type="match status" value="1"/>
</dbReference>
<dbReference type="GO" id="GO:0005737">
    <property type="term" value="C:cytoplasm"/>
    <property type="evidence" value="ECO:0007669"/>
    <property type="project" value="TreeGrafter"/>
</dbReference>
<dbReference type="STRING" id="94237.ENSMMOP00000020020"/>
<keyword evidence="12" id="KW-0460">Magnesium</keyword>
<dbReference type="InterPro" id="IPR039356">
    <property type="entry name" value="YfbR/HDDC2"/>
</dbReference>
<evidence type="ECO:0000256" key="12">
    <source>
        <dbReference type="ARBA" id="ARBA00022842"/>
    </source>
</evidence>
<evidence type="ECO:0000256" key="1">
    <source>
        <dbReference type="ARBA" id="ARBA00001638"/>
    </source>
</evidence>
<dbReference type="GO" id="GO:0002953">
    <property type="term" value="F:5'-deoxynucleotidase activity"/>
    <property type="evidence" value="ECO:0007669"/>
    <property type="project" value="UniProtKB-EC"/>
</dbReference>
<evidence type="ECO:0000256" key="7">
    <source>
        <dbReference type="ARBA" id="ARBA00011738"/>
    </source>
</evidence>
<evidence type="ECO:0000256" key="13">
    <source>
        <dbReference type="ARBA" id="ARBA00032735"/>
    </source>
</evidence>
<dbReference type="OMA" id="TWRLCLM"/>
<evidence type="ECO:0000256" key="4">
    <source>
        <dbReference type="ARBA" id="ARBA00001946"/>
    </source>
</evidence>
<dbReference type="PANTHER" id="PTHR11845:SF13">
    <property type="entry name" value="5'-DEOXYNUCLEOTIDASE HDDC2"/>
    <property type="match status" value="1"/>
</dbReference>
<dbReference type="GO" id="GO:0009159">
    <property type="term" value="P:deoxyribonucleoside monophosphate catabolic process"/>
    <property type="evidence" value="ECO:0007669"/>
    <property type="project" value="UniProtKB-ARBA"/>
</dbReference>
<evidence type="ECO:0000313" key="15">
    <source>
        <dbReference type="Ensembl" id="ENSMMOP00000020020.1"/>
    </source>
</evidence>
<dbReference type="InterPro" id="IPR003607">
    <property type="entry name" value="HD/PDEase_dom"/>
</dbReference>
<dbReference type="Ensembl" id="ENSMMOT00000020354.1">
    <property type="protein sequence ID" value="ENSMMOP00000020020.1"/>
    <property type="gene ID" value="ENSMMOG00000015201.1"/>
</dbReference>
<dbReference type="FunFam" id="1.10.3210.10:FF:000011">
    <property type="entry name" value="HD domain-containing protein 2"/>
    <property type="match status" value="1"/>
</dbReference>
<reference evidence="15" key="2">
    <citation type="submission" date="2025-09" db="UniProtKB">
        <authorList>
            <consortium name="Ensembl"/>
        </authorList>
    </citation>
    <scope>IDENTIFICATION</scope>
</reference>
<keyword evidence="10" id="KW-0479">Metal-binding</keyword>
<comment type="cofactor">
    <cofactor evidence="3">
        <name>Co(2+)</name>
        <dbReference type="ChEBI" id="CHEBI:48828"/>
    </cofactor>
</comment>
<evidence type="ECO:0000256" key="8">
    <source>
        <dbReference type="ARBA" id="ARBA00012964"/>
    </source>
</evidence>
<dbReference type="AlphaFoldDB" id="A0A3Q3WX50"/>
<proteinExistence type="inferred from homology"/>
<comment type="cofactor">
    <cofactor evidence="4">
        <name>Mg(2+)</name>
        <dbReference type="ChEBI" id="CHEBI:18420"/>
    </cofactor>
</comment>
<evidence type="ECO:0000256" key="2">
    <source>
        <dbReference type="ARBA" id="ARBA00001936"/>
    </source>
</evidence>
<evidence type="ECO:0000256" key="3">
    <source>
        <dbReference type="ARBA" id="ARBA00001941"/>
    </source>
</evidence>
<name>A0A3Q3WX50_MOLML</name>
<keyword evidence="11" id="KW-0378">Hydrolase</keyword>
<comment type="cofactor">
    <cofactor evidence="2">
        <name>Mn(2+)</name>
        <dbReference type="ChEBI" id="CHEBI:29035"/>
    </cofactor>
</comment>
<sequence length="190" mass="21821">MSNMLQFMKFIGQLKRLPRTGWVYRNVKNPESVSDHMYRMAMMSLTITDPTVDKDRCVKMALVHDMAECIVGDIAPADNISKAEKHRREEEAMKHLTGLLPEGLKQCPEARLVKEFDLLDMIVQAHEYEELEGTPGRLQEFFDSASGRFNHPDVLQFISSLNEERERHMAKHGGRSKTNKEAVTVTLFDI</sequence>
<dbReference type="PANTHER" id="PTHR11845">
    <property type="entry name" value="5'-DEOXYNUCLEOTIDASE HDDC2"/>
    <property type="match status" value="1"/>
</dbReference>
<evidence type="ECO:0000256" key="6">
    <source>
        <dbReference type="ARBA" id="ARBA00009999"/>
    </source>
</evidence>
<keyword evidence="16" id="KW-1185">Reference proteome</keyword>
<dbReference type="GO" id="GO:0046872">
    <property type="term" value="F:metal ion binding"/>
    <property type="evidence" value="ECO:0007669"/>
    <property type="project" value="UniProtKB-KW"/>
</dbReference>
<comment type="catalytic activity">
    <reaction evidence="1">
        <text>a 2'-deoxyribonucleoside 5'-phosphate + H2O = a 2'-deoxyribonucleoside + phosphate</text>
        <dbReference type="Rhea" id="RHEA:36167"/>
        <dbReference type="ChEBI" id="CHEBI:15377"/>
        <dbReference type="ChEBI" id="CHEBI:18274"/>
        <dbReference type="ChEBI" id="CHEBI:43474"/>
        <dbReference type="ChEBI" id="CHEBI:65317"/>
        <dbReference type="EC" id="3.1.3.89"/>
    </reaction>
</comment>
<comment type="function">
    <text evidence="5">Catalyzes the dephosphorylation of the nucleoside 5'-monophosphates deoxyadenosine monophosphate (dAMP), deoxycytidine monophosphate (dCMP), deoxyguanosine monophosphate (dGMP) and deoxythymidine monophosphate (dTMP).</text>
</comment>
<organism evidence="15 16">
    <name type="scientific">Mola mola</name>
    <name type="common">Ocean sunfish</name>
    <name type="synonym">Tetraodon mola</name>
    <dbReference type="NCBI Taxonomy" id="94237"/>
    <lineage>
        <taxon>Eukaryota</taxon>
        <taxon>Metazoa</taxon>
        <taxon>Chordata</taxon>
        <taxon>Craniata</taxon>
        <taxon>Vertebrata</taxon>
        <taxon>Euteleostomi</taxon>
        <taxon>Actinopterygii</taxon>
        <taxon>Neopterygii</taxon>
        <taxon>Teleostei</taxon>
        <taxon>Neoteleostei</taxon>
        <taxon>Acanthomorphata</taxon>
        <taxon>Eupercaria</taxon>
        <taxon>Tetraodontiformes</taxon>
        <taxon>Molidae</taxon>
        <taxon>Mola</taxon>
    </lineage>
</organism>